<comment type="similarity">
    <text evidence="2 3">Belongs to the NrdI family.</text>
</comment>
<proteinExistence type="inferred from homology"/>
<gene>
    <name evidence="3 4" type="primary">nrdI</name>
    <name evidence="4" type="ORF">FPZ49_10730</name>
</gene>
<dbReference type="AlphaFoldDB" id="A0A559KCZ3"/>
<evidence type="ECO:0000256" key="3">
    <source>
        <dbReference type="HAMAP-Rule" id="MF_00128"/>
    </source>
</evidence>
<comment type="function">
    <text evidence="1 3">Probably involved in ribonucleotide reductase function.</text>
</comment>
<organism evidence="4 5">
    <name type="scientific">Paenibacillus cremeus</name>
    <dbReference type="NCBI Taxonomy" id="2163881"/>
    <lineage>
        <taxon>Bacteria</taxon>
        <taxon>Bacillati</taxon>
        <taxon>Bacillota</taxon>
        <taxon>Bacilli</taxon>
        <taxon>Bacillales</taxon>
        <taxon>Paenibacillaceae</taxon>
        <taxon>Paenibacillus</taxon>
    </lineage>
</organism>
<comment type="caution">
    <text evidence="4">The sequence shown here is derived from an EMBL/GenBank/DDBJ whole genome shotgun (WGS) entry which is preliminary data.</text>
</comment>
<dbReference type="SUPFAM" id="SSF52218">
    <property type="entry name" value="Flavoproteins"/>
    <property type="match status" value="1"/>
</dbReference>
<dbReference type="InterPro" id="IPR029039">
    <property type="entry name" value="Flavoprotein-like_sf"/>
</dbReference>
<reference evidence="4 5" key="1">
    <citation type="submission" date="2019-07" db="EMBL/GenBank/DDBJ databases">
        <authorList>
            <person name="Kim J."/>
        </authorList>
    </citation>
    <scope>NUCLEOTIDE SEQUENCE [LARGE SCALE GENOMIC DNA]</scope>
    <source>
        <strain evidence="4 5">JC52</strain>
    </source>
</reference>
<dbReference type="PANTHER" id="PTHR37297:SF1">
    <property type="entry name" value="PROTEIN NRDI"/>
    <property type="match status" value="1"/>
</dbReference>
<dbReference type="OrthoDB" id="350535at2"/>
<keyword evidence="5" id="KW-1185">Reference proteome</keyword>
<dbReference type="PANTHER" id="PTHR37297">
    <property type="entry name" value="PROTEIN NRDI"/>
    <property type="match status" value="1"/>
</dbReference>
<evidence type="ECO:0000313" key="4">
    <source>
        <dbReference type="EMBL" id="TVY10001.1"/>
    </source>
</evidence>
<dbReference type="Gene3D" id="3.40.50.360">
    <property type="match status" value="1"/>
</dbReference>
<dbReference type="EMBL" id="VNJI01000011">
    <property type="protein sequence ID" value="TVY10001.1"/>
    <property type="molecule type" value="Genomic_DNA"/>
</dbReference>
<evidence type="ECO:0000256" key="1">
    <source>
        <dbReference type="ARBA" id="ARBA00003999"/>
    </source>
</evidence>
<dbReference type="RefSeq" id="WP_144846664.1">
    <property type="nucleotide sequence ID" value="NZ_VNJI01000011.1"/>
</dbReference>
<accession>A0A559KCZ3</accession>
<dbReference type="InterPro" id="IPR004465">
    <property type="entry name" value="RNR_NrdI"/>
</dbReference>
<dbReference type="Proteomes" id="UP000317036">
    <property type="component" value="Unassembled WGS sequence"/>
</dbReference>
<dbReference type="PIRSF" id="PIRSF005087">
    <property type="entry name" value="NrdI"/>
    <property type="match status" value="1"/>
</dbReference>
<dbReference type="GO" id="GO:0010181">
    <property type="term" value="F:FMN binding"/>
    <property type="evidence" value="ECO:0007669"/>
    <property type="project" value="InterPro"/>
</dbReference>
<sequence length="120" mass="13674">MIVVWDSRTGNVERFVNKLEGIEKVKIHNDIIVDEPFVLITYTTGMGKVPQSTLDFLEHNHQHMLGVACSGNRNWGDSYARAADIISQKYNVPILLRFELSGLSSDVNSLMERLRQFEAH</sequence>
<name>A0A559KCZ3_9BACL</name>
<evidence type="ECO:0000256" key="2">
    <source>
        <dbReference type="ARBA" id="ARBA00009942"/>
    </source>
</evidence>
<dbReference type="NCBIfam" id="TIGR00333">
    <property type="entry name" value="nrdI"/>
    <property type="match status" value="1"/>
</dbReference>
<dbReference type="Pfam" id="PF07972">
    <property type="entry name" value="Flavodoxin_NdrI"/>
    <property type="match status" value="1"/>
</dbReference>
<dbReference type="HAMAP" id="MF_00128">
    <property type="entry name" value="NrdI"/>
    <property type="match status" value="1"/>
</dbReference>
<evidence type="ECO:0000313" key="5">
    <source>
        <dbReference type="Proteomes" id="UP000317036"/>
    </source>
</evidence>
<dbReference type="InterPro" id="IPR020852">
    <property type="entry name" value="RNR_Ib_NrdI_bac"/>
</dbReference>
<protein>
    <recommendedName>
        <fullName evidence="3">Protein NrdI</fullName>
    </recommendedName>
</protein>